<dbReference type="AlphaFoldDB" id="A0A0D2LMJ5"/>
<evidence type="ECO:0000256" key="2">
    <source>
        <dbReference type="SAM" id="Phobius"/>
    </source>
</evidence>
<evidence type="ECO:0000256" key="1">
    <source>
        <dbReference type="SAM" id="MobiDB-lite"/>
    </source>
</evidence>
<keyword evidence="2" id="KW-1133">Transmembrane helix</keyword>
<accession>A0A0D2LMJ5</accession>
<keyword evidence="2" id="KW-0472">Membrane</keyword>
<dbReference type="EMBL" id="KK100251">
    <property type="protein sequence ID" value="KIZ07539.1"/>
    <property type="molecule type" value="Genomic_DNA"/>
</dbReference>
<name>A0A0D2LMJ5_9CHLO</name>
<dbReference type="KEGG" id="mng:MNEG_0401"/>
<dbReference type="PANTHER" id="PTHR37471:SF1">
    <property type="entry name" value="AB HYDROLASE-1 DOMAIN-CONTAINING PROTEIN"/>
    <property type="match status" value="1"/>
</dbReference>
<proteinExistence type="predicted"/>
<dbReference type="PANTHER" id="PTHR37471">
    <property type="entry name" value="UNNAMED PRODUCT"/>
    <property type="match status" value="1"/>
</dbReference>
<protein>
    <submittedName>
        <fullName evidence="3">Uncharacterized protein</fullName>
    </submittedName>
</protein>
<keyword evidence="2" id="KW-0812">Transmembrane</keyword>
<evidence type="ECO:0000313" key="3">
    <source>
        <dbReference type="EMBL" id="KIZ07539.1"/>
    </source>
</evidence>
<sequence length="324" mass="35347">MQALFGQDDDELRRAADGLLWRAALGGAAALVIAFAMCTACFPLLLAAPIVYVIGELVFAALYIQKYQILSSSAVAAPQRPLDYCPLEFFEKATEHLKQFEDVRAFLSLWFRDAPFSELRRGNVAELLAYAFFYKTVDDVERDGQGCDLEAMVARLEEIWHLEIEEGYNPSLKFMGHLWEPLTHMWRPLGFYLSMEAAALLRDASLRAMGFRRGDCMGLTYYSRPGTAAAAGTGANAAGAAAGGAGAGEGGGAEARQQQGEEEQGQDVPLLLLHGVGMGLLPYITFLANLAATGRPVIAVEFKHIAMRWCNWIPSVDETARVGV</sequence>
<dbReference type="OrthoDB" id="2017000at2759"/>
<evidence type="ECO:0000313" key="4">
    <source>
        <dbReference type="Proteomes" id="UP000054498"/>
    </source>
</evidence>
<dbReference type="Proteomes" id="UP000054498">
    <property type="component" value="Unassembled WGS sequence"/>
</dbReference>
<keyword evidence="4" id="KW-1185">Reference proteome</keyword>
<organism evidence="3 4">
    <name type="scientific">Monoraphidium neglectum</name>
    <dbReference type="NCBI Taxonomy" id="145388"/>
    <lineage>
        <taxon>Eukaryota</taxon>
        <taxon>Viridiplantae</taxon>
        <taxon>Chlorophyta</taxon>
        <taxon>core chlorophytes</taxon>
        <taxon>Chlorophyceae</taxon>
        <taxon>CS clade</taxon>
        <taxon>Sphaeropleales</taxon>
        <taxon>Selenastraceae</taxon>
        <taxon>Monoraphidium</taxon>
    </lineage>
</organism>
<dbReference type="RefSeq" id="XP_013906558.1">
    <property type="nucleotide sequence ID" value="XM_014051104.1"/>
</dbReference>
<feature type="transmembrane region" description="Helical" evidence="2">
    <location>
        <begin position="20"/>
        <end position="37"/>
    </location>
</feature>
<feature type="transmembrane region" description="Helical" evidence="2">
    <location>
        <begin position="44"/>
        <end position="64"/>
    </location>
</feature>
<dbReference type="STRING" id="145388.A0A0D2LMJ5"/>
<dbReference type="GeneID" id="25726519"/>
<gene>
    <name evidence="3" type="ORF">MNEG_0401</name>
</gene>
<feature type="region of interest" description="Disordered" evidence="1">
    <location>
        <begin position="241"/>
        <end position="264"/>
    </location>
</feature>
<reference evidence="3 4" key="1">
    <citation type="journal article" date="2013" name="BMC Genomics">
        <title>Reconstruction of the lipid metabolism for the microalga Monoraphidium neglectum from its genome sequence reveals characteristics suitable for biofuel production.</title>
        <authorList>
            <person name="Bogen C."/>
            <person name="Al-Dilaimi A."/>
            <person name="Albersmeier A."/>
            <person name="Wichmann J."/>
            <person name="Grundmann M."/>
            <person name="Rupp O."/>
            <person name="Lauersen K.J."/>
            <person name="Blifernez-Klassen O."/>
            <person name="Kalinowski J."/>
            <person name="Goesmann A."/>
            <person name="Mussgnug J.H."/>
            <person name="Kruse O."/>
        </authorList>
    </citation>
    <scope>NUCLEOTIDE SEQUENCE [LARGE SCALE GENOMIC DNA]</scope>
    <source>
        <strain evidence="3 4">SAG 48.87</strain>
    </source>
</reference>
<feature type="compositionally biased region" description="Gly residues" evidence="1">
    <location>
        <begin position="241"/>
        <end position="253"/>
    </location>
</feature>